<protein>
    <submittedName>
        <fullName evidence="2">Uncharacterized protein</fullName>
    </submittedName>
</protein>
<feature type="transmembrane region" description="Helical" evidence="1">
    <location>
        <begin position="33"/>
        <end position="57"/>
    </location>
</feature>
<evidence type="ECO:0000313" key="2">
    <source>
        <dbReference type="EMBL" id="PRY83224.1"/>
    </source>
</evidence>
<dbReference type="Proteomes" id="UP000238205">
    <property type="component" value="Unassembled WGS sequence"/>
</dbReference>
<feature type="transmembrane region" description="Helical" evidence="1">
    <location>
        <begin position="113"/>
        <end position="129"/>
    </location>
</feature>
<keyword evidence="3" id="KW-1185">Reference proteome</keyword>
<keyword evidence="1" id="KW-1133">Transmembrane helix</keyword>
<organism evidence="2 3">
    <name type="scientific">Alkalibacterium olivapovliticus</name>
    <dbReference type="NCBI Taxonomy" id="99907"/>
    <lineage>
        <taxon>Bacteria</taxon>
        <taxon>Bacillati</taxon>
        <taxon>Bacillota</taxon>
        <taxon>Bacilli</taxon>
        <taxon>Lactobacillales</taxon>
        <taxon>Carnobacteriaceae</taxon>
        <taxon>Alkalibacterium</taxon>
    </lineage>
</organism>
<feature type="transmembrane region" description="Helical" evidence="1">
    <location>
        <begin position="63"/>
        <end position="81"/>
    </location>
</feature>
<name>A0A2T0W9P2_9LACT</name>
<dbReference type="RefSeq" id="WP_106191616.1">
    <property type="nucleotide sequence ID" value="NZ_PVTO01000005.1"/>
</dbReference>
<proteinExistence type="predicted"/>
<reference evidence="2 3" key="1">
    <citation type="submission" date="2018-03" db="EMBL/GenBank/DDBJ databases">
        <title>Genomic Encyclopedia of Archaeal and Bacterial Type Strains, Phase II (KMG-II): from individual species to whole genera.</title>
        <authorList>
            <person name="Goeker M."/>
        </authorList>
    </citation>
    <scope>NUCLEOTIDE SEQUENCE [LARGE SCALE GENOMIC DNA]</scope>
    <source>
        <strain evidence="2 3">DSM 13175</strain>
    </source>
</reference>
<gene>
    <name evidence="2" type="ORF">CLV38_1053</name>
</gene>
<dbReference type="AlphaFoldDB" id="A0A2T0W9P2"/>
<evidence type="ECO:0000256" key="1">
    <source>
        <dbReference type="SAM" id="Phobius"/>
    </source>
</evidence>
<comment type="caution">
    <text evidence="2">The sequence shown here is derived from an EMBL/GenBank/DDBJ whole genome shotgun (WGS) entry which is preliminary data.</text>
</comment>
<keyword evidence="1" id="KW-0812">Transmembrane</keyword>
<keyword evidence="1" id="KW-0472">Membrane</keyword>
<sequence length="161" mass="18307">MESVVFPASELIGEASTKKKSMKDLFNDKANKVLTYLIMGMMMSAYPVVYLFSMMGWIPSENFWSFVLYTAIICTFMYVSYRLLGEKTSGKFITVFLMYTLPIAINITLHTRSAWTVLFLYLILSLLYLDKKVLVLSGILGLVNLGLIISLDFTMITDTLE</sequence>
<feature type="transmembrane region" description="Helical" evidence="1">
    <location>
        <begin position="134"/>
        <end position="156"/>
    </location>
</feature>
<feature type="transmembrane region" description="Helical" evidence="1">
    <location>
        <begin position="88"/>
        <end position="107"/>
    </location>
</feature>
<accession>A0A2T0W9P2</accession>
<evidence type="ECO:0000313" key="3">
    <source>
        <dbReference type="Proteomes" id="UP000238205"/>
    </source>
</evidence>
<dbReference type="EMBL" id="PVTO01000005">
    <property type="protein sequence ID" value="PRY83224.1"/>
    <property type="molecule type" value="Genomic_DNA"/>
</dbReference>